<comment type="caution">
    <text evidence="1">The sequence shown here is derived from an EMBL/GenBank/DDBJ whole genome shotgun (WGS) entry which is preliminary data.</text>
</comment>
<reference evidence="1 2" key="1">
    <citation type="submission" date="2023-08" db="EMBL/GenBank/DDBJ databases">
        <title>Microbacterium sp. nov., isolated from a waste landfill.</title>
        <authorList>
            <person name="Wen W."/>
        </authorList>
    </citation>
    <scope>NUCLEOTIDE SEQUENCE [LARGE SCALE GENOMIC DNA]</scope>
    <source>
        <strain evidence="1 2">ASV81</strain>
    </source>
</reference>
<dbReference type="EMBL" id="JAVFCB010000012">
    <property type="protein sequence ID" value="MDQ4215585.1"/>
    <property type="molecule type" value="Genomic_DNA"/>
</dbReference>
<protein>
    <submittedName>
        <fullName evidence="1">Uncharacterized protein</fullName>
    </submittedName>
</protein>
<keyword evidence="2" id="KW-1185">Reference proteome</keyword>
<evidence type="ECO:0000313" key="1">
    <source>
        <dbReference type="EMBL" id="MDQ4215585.1"/>
    </source>
</evidence>
<proteinExistence type="predicted"/>
<dbReference type="RefSeq" id="WP_308490535.1">
    <property type="nucleotide sequence ID" value="NZ_JAVFCB010000012.1"/>
</dbReference>
<gene>
    <name evidence="1" type="ORF">RBR11_16840</name>
</gene>
<organism evidence="1 2">
    <name type="scientific">Microbacterium capsulatum</name>
    <dbReference type="NCBI Taxonomy" id="3041921"/>
    <lineage>
        <taxon>Bacteria</taxon>
        <taxon>Bacillati</taxon>
        <taxon>Actinomycetota</taxon>
        <taxon>Actinomycetes</taxon>
        <taxon>Micrococcales</taxon>
        <taxon>Microbacteriaceae</taxon>
        <taxon>Microbacterium</taxon>
    </lineage>
</organism>
<accession>A0ABU0XP94</accession>
<name>A0ABU0XP94_9MICO</name>
<evidence type="ECO:0000313" key="2">
    <source>
        <dbReference type="Proteomes" id="UP001230289"/>
    </source>
</evidence>
<sequence>MSLPEIHLLPEVHLWWPHLSAPSKSKLEEDPDGHVPDDVRAEIEQIVGTGVDPLARLSDGDRTFIRTQREAVD</sequence>
<dbReference type="Proteomes" id="UP001230289">
    <property type="component" value="Unassembled WGS sequence"/>
</dbReference>